<protein>
    <submittedName>
        <fullName evidence="1">Uncharacterized protein</fullName>
    </submittedName>
</protein>
<dbReference type="AlphaFoldDB" id="A0A1S8CI45"/>
<dbReference type="SUPFAM" id="SSF54001">
    <property type="entry name" value="Cysteine proteinases"/>
    <property type="match status" value="1"/>
</dbReference>
<dbReference type="STRING" id="2034155.BMI79_12185"/>
<dbReference type="RefSeq" id="WP_076942474.1">
    <property type="nucleotide sequence ID" value="NZ_MOXD01000006.1"/>
</dbReference>
<name>A0A1S8CI45_9GAMM</name>
<organism evidence="1 2">
    <name type="scientific">Serratia oryzae</name>
    <dbReference type="NCBI Taxonomy" id="2034155"/>
    <lineage>
        <taxon>Bacteria</taxon>
        <taxon>Pseudomonadati</taxon>
        <taxon>Pseudomonadota</taxon>
        <taxon>Gammaproteobacteria</taxon>
        <taxon>Enterobacterales</taxon>
        <taxon>Yersiniaceae</taxon>
        <taxon>Serratia</taxon>
    </lineage>
</organism>
<dbReference type="InterPro" id="IPR038765">
    <property type="entry name" value="Papain-like_cys_pep_sf"/>
</dbReference>
<dbReference type="Proteomes" id="UP000216021">
    <property type="component" value="Unassembled WGS sequence"/>
</dbReference>
<evidence type="ECO:0000313" key="2">
    <source>
        <dbReference type="Proteomes" id="UP000216021"/>
    </source>
</evidence>
<comment type="caution">
    <text evidence="1">The sequence shown here is derived from an EMBL/GenBank/DDBJ whole genome shotgun (WGS) entry which is preliminary data.</text>
</comment>
<evidence type="ECO:0000313" key="1">
    <source>
        <dbReference type="EMBL" id="OMQ22267.1"/>
    </source>
</evidence>
<gene>
    <name evidence="1" type="ORF">BMI79_12185</name>
</gene>
<keyword evidence="2" id="KW-1185">Reference proteome</keyword>
<accession>A0A1S8CI45</accession>
<dbReference type="OrthoDB" id="480426at2"/>
<dbReference type="EMBL" id="MOXD01000006">
    <property type="protein sequence ID" value="OMQ22267.1"/>
    <property type="molecule type" value="Genomic_DNA"/>
</dbReference>
<reference evidence="1 2" key="1">
    <citation type="submission" date="2016-11" db="EMBL/GenBank/DDBJ databases">
        <title>Rahnella oryzae sp. nov., isolated from rice root.</title>
        <authorList>
            <person name="Zhang X.-X."/>
            <person name="Zhang J."/>
        </authorList>
    </citation>
    <scope>NUCLEOTIDE SEQUENCE [LARGE SCALE GENOMIC DNA]</scope>
    <source>
        <strain evidence="1 2">J11-6</strain>
    </source>
</reference>
<proteinExistence type="predicted"/>
<dbReference type="Gene3D" id="3.90.1720.10">
    <property type="entry name" value="endopeptidase domain like (from Nostoc punctiforme)"/>
    <property type="match status" value="1"/>
</dbReference>
<sequence>MSKEINIPKDRADLIKAGNALFGSIEKKQEINGLNAEQSRALAIAVSARESSNDKKIINPYGYLGLFQFGAEALANVGLIKKANIKHLLEKYPKGKGLYSRRNGEPSPHEKFLRDDNNWILPGGLKSYLSDVDIQYKAFIDNTNSNIKMGMRVNKTYKKNSNGKKVVDKIFSPALNESSSAAKIAGFAMSAHMKPLGAIKYYALGVDDRDGNKTLISSYAKLGEEAVTMLAPNLEGYQYKNVLSSDGNDESNATYSLSSKLENEGKEHSSISQPLPLTQEIKDKYKNTLYKYGANGNQANGNTLYDCSHLTHAIGKELGHNVPYQSTAELAKSKYYDIIDPKDVKPGDLALWRGKDNHVGVVETPIGSDGTGTYFSTRGNDKKPGRSGTVKFGPKSGYWKKPTSYLRIKPEYVNQAPIKNTVVAQKKSSPPKVAPAPVVEKNSADIAKEKKLPRGYDLLGGMVSALRQLTVPNLQHATQALLGRQPEDYRSAKGGCCCASGPTSPVINQNTSITLNSACKDPQELGKIVTSAQDRVNRDMVRKITPRTS</sequence>